<feature type="compositionally biased region" description="Basic residues" evidence="1">
    <location>
        <begin position="49"/>
        <end position="59"/>
    </location>
</feature>
<accession>A0ABV2NSC5</accession>
<protein>
    <submittedName>
        <fullName evidence="2">Uncharacterized protein</fullName>
    </submittedName>
</protein>
<dbReference type="Proteomes" id="UP001549119">
    <property type="component" value="Unassembled WGS sequence"/>
</dbReference>
<name>A0ABV2NSC5_9HYPH</name>
<keyword evidence="3" id="KW-1185">Reference proteome</keyword>
<evidence type="ECO:0000313" key="2">
    <source>
        <dbReference type="EMBL" id="MET3869283.1"/>
    </source>
</evidence>
<evidence type="ECO:0000313" key="3">
    <source>
        <dbReference type="Proteomes" id="UP001549119"/>
    </source>
</evidence>
<sequence>MSRSSRHEARLLSVDEADLVARSHHPRLAEADDGGLAELVARLRESRDRARHISRRQRRELRGKADPSGARAATDNTGTRRKAAVLAAAVKRASKESERRRNARARGRLVTSSRRALAMKQAAGDPGPARPSTREAHDGMRPVPNDGLAPSGALDSAGHEIARRRGGGPR</sequence>
<evidence type="ECO:0000256" key="1">
    <source>
        <dbReference type="SAM" id="MobiDB-lite"/>
    </source>
</evidence>
<feature type="region of interest" description="Disordered" evidence="1">
    <location>
        <begin position="45"/>
        <end position="170"/>
    </location>
</feature>
<dbReference type="EMBL" id="JBEPNW010000003">
    <property type="protein sequence ID" value="MET3869283.1"/>
    <property type="molecule type" value="Genomic_DNA"/>
</dbReference>
<comment type="caution">
    <text evidence="2">The sequence shown here is derived from an EMBL/GenBank/DDBJ whole genome shotgun (WGS) entry which is preliminary data.</text>
</comment>
<dbReference type="RefSeq" id="WP_058607724.1">
    <property type="nucleotide sequence ID" value="NZ_JBEPNV010000002.1"/>
</dbReference>
<proteinExistence type="predicted"/>
<reference evidence="2 3" key="1">
    <citation type="submission" date="2024-06" db="EMBL/GenBank/DDBJ databases">
        <title>Genomics of switchgrass bacterial isolates.</title>
        <authorList>
            <person name="Shade A."/>
        </authorList>
    </citation>
    <scope>NUCLEOTIDE SEQUENCE [LARGE SCALE GENOMIC DNA]</scope>
    <source>
        <strain evidence="2 3">PvP084</strain>
    </source>
</reference>
<gene>
    <name evidence="2" type="ORF">ABIC20_006661</name>
</gene>
<organism evidence="2 3">
    <name type="scientific">Methylobacterium radiotolerans</name>
    <dbReference type="NCBI Taxonomy" id="31998"/>
    <lineage>
        <taxon>Bacteria</taxon>
        <taxon>Pseudomonadati</taxon>
        <taxon>Pseudomonadota</taxon>
        <taxon>Alphaproteobacteria</taxon>
        <taxon>Hyphomicrobiales</taxon>
        <taxon>Methylobacteriaceae</taxon>
        <taxon>Methylobacterium</taxon>
    </lineage>
</organism>